<proteinExistence type="predicted"/>
<evidence type="ECO:0000313" key="2">
    <source>
        <dbReference type="EMBL" id="PIA30000.1"/>
    </source>
</evidence>
<organism evidence="2 3">
    <name type="scientific">Aquilegia coerulea</name>
    <name type="common">Rocky mountain columbine</name>
    <dbReference type="NCBI Taxonomy" id="218851"/>
    <lineage>
        <taxon>Eukaryota</taxon>
        <taxon>Viridiplantae</taxon>
        <taxon>Streptophyta</taxon>
        <taxon>Embryophyta</taxon>
        <taxon>Tracheophyta</taxon>
        <taxon>Spermatophyta</taxon>
        <taxon>Magnoliopsida</taxon>
        <taxon>Ranunculales</taxon>
        <taxon>Ranunculaceae</taxon>
        <taxon>Thalictroideae</taxon>
        <taxon>Aquilegia</taxon>
    </lineage>
</organism>
<dbReference type="STRING" id="218851.A0A2G5CFH3"/>
<dbReference type="AlphaFoldDB" id="A0A2G5CFH3"/>
<dbReference type="Proteomes" id="UP000230069">
    <property type="component" value="Unassembled WGS sequence"/>
</dbReference>
<dbReference type="InterPro" id="IPR001810">
    <property type="entry name" value="F-box_dom"/>
</dbReference>
<reference evidence="2 3" key="1">
    <citation type="submission" date="2017-09" db="EMBL/GenBank/DDBJ databases">
        <title>WGS assembly of Aquilegia coerulea Goldsmith.</title>
        <authorList>
            <person name="Hodges S."/>
            <person name="Kramer E."/>
            <person name="Nordborg M."/>
            <person name="Tomkins J."/>
            <person name="Borevitz J."/>
            <person name="Derieg N."/>
            <person name="Yan J."/>
            <person name="Mihaltcheva S."/>
            <person name="Hayes R.D."/>
            <person name="Rokhsar D."/>
        </authorList>
    </citation>
    <scope>NUCLEOTIDE SEQUENCE [LARGE SCALE GENOMIC DNA]</scope>
    <source>
        <strain evidence="3">cv. Goldsmith</strain>
    </source>
</reference>
<feature type="domain" description="F-box" evidence="1">
    <location>
        <begin position="59"/>
        <end position="95"/>
    </location>
</feature>
<dbReference type="InterPro" id="IPR050942">
    <property type="entry name" value="F-box_BR-signaling"/>
</dbReference>
<dbReference type="Gene3D" id="1.20.1280.50">
    <property type="match status" value="1"/>
</dbReference>
<dbReference type="InParanoid" id="A0A2G5CFH3"/>
<dbReference type="Pfam" id="PF00646">
    <property type="entry name" value="F-box"/>
    <property type="match status" value="1"/>
</dbReference>
<gene>
    <name evidence="2" type="ORF">AQUCO_05800227v1</name>
</gene>
<dbReference type="Pfam" id="PF03478">
    <property type="entry name" value="Beta-prop_KIB1-4"/>
    <property type="match status" value="1"/>
</dbReference>
<accession>A0A2G5CFH3</accession>
<dbReference type="PANTHER" id="PTHR44259">
    <property type="entry name" value="OS07G0183000 PROTEIN-RELATED"/>
    <property type="match status" value="1"/>
</dbReference>
<dbReference type="PANTHER" id="PTHR44259:SF114">
    <property type="entry name" value="OS06G0707300 PROTEIN"/>
    <property type="match status" value="1"/>
</dbReference>
<sequence>MEKGNRLNKLSLPLLRVCDNKIQKRKSSSPPCVCDGMERDRMKMSKRNCYICAFETDRMRNWSTLPSHLLDLIAECLDLPDLLRFGFVCQTWKSVCGPLQFRNHLPWLIVPIKNAASNTMTFDDKDNVGFFSLCDDKIYKAEIPELSNRRICASLPGGWLMTVHENSEIQLFHPFSPKLSLIHLPPLMELPCVLGTIKKEGVASPLYYIITKFGSPEPLFFPPAYVRDHCIHKVAMSSSLITSDTIIMIIQDAGHSMAFYRFGGNQEKWVPATQNQNHYNFQDITYHSGKFYAVHSNGYVIAIQGLDDTETLPYGEQVISQHPGDLAPRYYILESSGDLLVVLRYSVNLGEKDPNDMLQVRPFKTVGFKVFKIEFGVPDNKWVQIHNLGDRSLFLGYNSSFSLSSTHFSGCKPNHVYFTDDLGHCCYSEGHGGHDLGIFNLEDGGIESFLYPSNTLLVTPPPIWFAPNIVS</sequence>
<dbReference type="SUPFAM" id="SSF81383">
    <property type="entry name" value="F-box domain"/>
    <property type="match status" value="1"/>
</dbReference>
<dbReference type="SMART" id="SM00256">
    <property type="entry name" value="FBOX"/>
    <property type="match status" value="1"/>
</dbReference>
<dbReference type="InterPro" id="IPR036047">
    <property type="entry name" value="F-box-like_dom_sf"/>
</dbReference>
<evidence type="ECO:0000313" key="3">
    <source>
        <dbReference type="Proteomes" id="UP000230069"/>
    </source>
</evidence>
<dbReference type="CDD" id="cd09917">
    <property type="entry name" value="F-box_SF"/>
    <property type="match status" value="1"/>
</dbReference>
<dbReference type="InterPro" id="IPR005174">
    <property type="entry name" value="KIB1-4_b-propeller"/>
</dbReference>
<dbReference type="EMBL" id="KZ305075">
    <property type="protein sequence ID" value="PIA30000.1"/>
    <property type="molecule type" value="Genomic_DNA"/>
</dbReference>
<name>A0A2G5CFH3_AQUCA</name>
<evidence type="ECO:0000259" key="1">
    <source>
        <dbReference type="PROSITE" id="PS50181"/>
    </source>
</evidence>
<dbReference type="OrthoDB" id="642536at2759"/>
<dbReference type="PROSITE" id="PS50181">
    <property type="entry name" value="FBOX"/>
    <property type="match status" value="1"/>
</dbReference>
<protein>
    <recommendedName>
        <fullName evidence="1">F-box domain-containing protein</fullName>
    </recommendedName>
</protein>
<keyword evidence="3" id="KW-1185">Reference proteome</keyword>